<evidence type="ECO:0000256" key="2">
    <source>
        <dbReference type="PROSITE-ProRule" id="PRU00252"/>
    </source>
</evidence>
<organism evidence="5 6">
    <name type="scientific">Corynebacterium phoceense</name>
    <dbReference type="NCBI Taxonomy" id="1686286"/>
    <lineage>
        <taxon>Bacteria</taxon>
        <taxon>Bacillati</taxon>
        <taxon>Actinomycetota</taxon>
        <taxon>Actinomycetes</taxon>
        <taxon>Mycobacteriales</taxon>
        <taxon>Corynebacteriaceae</taxon>
        <taxon>Corynebacterium</taxon>
    </lineage>
</organism>
<dbReference type="GO" id="GO:0009295">
    <property type="term" value="C:nucleoid"/>
    <property type="evidence" value="ECO:0007669"/>
    <property type="project" value="TreeGrafter"/>
</dbReference>
<gene>
    <name evidence="5" type="ORF">EJK80_11550</name>
</gene>
<feature type="region of interest" description="Disordered" evidence="4">
    <location>
        <begin position="151"/>
        <end position="205"/>
    </location>
</feature>
<accession>A0A540R4I1</accession>
<dbReference type="Proteomes" id="UP000318080">
    <property type="component" value="Unassembled WGS sequence"/>
</dbReference>
<evidence type="ECO:0000256" key="3">
    <source>
        <dbReference type="RuleBase" id="RU000524"/>
    </source>
</evidence>
<keyword evidence="1 2" id="KW-0238">DNA-binding</keyword>
<reference evidence="5 6" key="1">
    <citation type="submission" date="2019-06" db="EMBL/GenBank/DDBJ databases">
        <title>Draft genome of C. phoceense Strain 272.</title>
        <authorList>
            <person name="Pacheco L.G.C."/>
            <person name="Barberis C.M."/>
            <person name="Almuzara M.N."/>
            <person name="Traglia G.M."/>
            <person name="Santos C.S."/>
            <person name="Rocha D.J.P.G."/>
            <person name="Aguiar E.R.G.R."/>
            <person name="Vay C.A."/>
        </authorList>
    </citation>
    <scope>NUCLEOTIDE SEQUENCE [LARGE SCALE GENOMIC DNA]</scope>
    <source>
        <strain evidence="5 6">272</strain>
    </source>
</reference>
<evidence type="ECO:0000313" key="6">
    <source>
        <dbReference type="Proteomes" id="UP000318080"/>
    </source>
</evidence>
<sequence>MVLRGKILPRVDYRIEGINLMSQLPVTITGHLVADPYMTQVYNGNLKTTMRVASSRRRRNPDPEGPEWIDTDNLFIDVEMWGALAQNVRTTLRKGMAVIVLGSLNTIGWKDEEGRNRAKIEMRANQVSLELSHYVATGLKIGADATVTGIPVPNFEHTGPDKILSRDDNTGNTENSGDAGADTSVDTAADAQAAASESREPAAPF</sequence>
<dbReference type="EMBL" id="VHIR01000021">
    <property type="protein sequence ID" value="TQE42649.1"/>
    <property type="molecule type" value="Genomic_DNA"/>
</dbReference>
<dbReference type="InterPro" id="IPR012340">
    <property type="entry name" value="NA-bd_OB-fold"/>
</dbReference>
<proteinExistence type="predicted"/>
<dbReference type="PANTHER" id="PTHR10302">
    <property type="entry name" value="SINGLE-STRANDED DNA-BINDING PROTEIN"/>
    <property type="match status" value="1"/>
</dbReference>
<evidence type="ECO:0000256" key="1">
    <source>
        <dbReference type="ARBA" id="ARBA00023125"/>
    </source>
</evidence>
<feature type="compositionally biased region" description="Basic and acidic residues" evidence="4">
    <location>
        <begin position="158"/>
        <end position="169"/>
    </location>
</feature>
<dbReference type="PROSITE" id="PS50935">
    <property type="entry name" value="SSB"/>
    <property type="match status" value="1"/>
</dbReference>
<keyword evidence="6" id="KW-1185">Reference proteome</keyword>
<dbReference type="SUPFAM" id="SSF50249">
    <property type="entry name" value="Nucleic acid-binding proteins"/>
    <property type="match status" value="1"/>
</dbReference>
<dbReference type="GO" id="GO:0003697">
    <property type="term" value="F:single-stranded DNA binding"/>
    <property type="evidence" value="ECO:0007669"/>
    <property type="project" value="InterPro"/>
</dbReference>
<comment type="caution">
    <text evidence="5">The sequence shown here is derived from an EMBL/GenBank/DDBJ whole genome shotgun (WGS) entry which is preliminary data.</text>
</comment>
<name>A0A540R4I1_9CORY</name>
<dbReference type="STRING" id="1686286.GCA_900092335_02544"/>
<evidence type="ECO:0000256" key="4">
    <source>
        <dbReference type="SAM" id="MobiDB-lite"/>
    </source>
</evidence>
<dbReference type="NCBIfam" id="TIGR00621">
    <property type="entry name" value="ssb"/>
    <property type="match status" value="1"/>
</dbReference>
<dbReference type="Gene3D" id="2.40.50.140">
    <property type="entry name" value="Nucleic acid-binding proteins"/>
    <property type="match status" value="1"/>
</dbReference>
<feature type="compositionally biased region" description="Low complexity" evidence="4">
    <location>
        <begin position="177"/>
        <end position="196"/>
    </location>
</feature>
<dbReference type="AlphaFoldDB" id="A0A540R4I1"/>
<protein>
    <recommendedName>
        <fullName evidence="3">Single-stranded DNA-binding protein</fullName>
    </recommendedName>
</protein>
<dbReference type="InterPro" id="IPR011344">
    <property type="entry name" value="ssDNA-bd"/>
</dbReference>
<dbReference type="CDD" id="cd04496">
    <property type="entry name" value="SSB_OBF"/>
    <property type="match status" value="1"/>
</dbReference>
<dbReference type="Pfam" id="PF00436">
    <property type="entry name" value="SSB"/>
    <property type="match status" value="1"/>
</dbReference>
<dbReference type="PANTHER" id="PTHR10302:SF27">
    <property type="entry name" value="SINGLE-STRANDED DNA-BINDING PROTEIN"/>
    <property type="match status" value="1"/>
</dbReference>
<evidence type="ECO:0000313" key="5">
    <source>
        <dbReference type="EMBL" id="TQE42649.1"/>
    </source>
</evidence>
<dbReference type="InterPro" id="IPR000424">
    <property type="entry name" value="Primosome_PriB/ssb"/>
</dbReference>
<dbReference type="GO" id="GO:0006260">
    <property type="term" value="P:DNA replication"/>
    <property type="evidence" value="ECO:0007669"/>
    <property type="project" value="InterPro"/>
</dbReference>